<organism evidence="2 3">
    <name type="scientific">Longimycelium tulufanense</name>
    <dbReference type="NCBI Taxonomy" id="907463"/>
    <lineage>
        <taxon>Bacteria</taxon>
        <taxon>Bacillati</taxon>
        <taxon>Actinomycetota</taxon>
        <taxon>Actinomycetes</taxon>
        <taxon>Pseudonocardiales</taxon>
        <taxon>Pseudonocardiaceae</taxon>
        <taxon>Longimycelium</taxon>
    </lineage>
</organism>
<dbReference type="PROSITE" id="PS51257">
    <property type="entry name" value="PROKAR_LIPOPROTEIN"/>
    <property type="match status" value="1"/>
</dbReference>
<protein>
    <recommendedName>
        <fullName evidence="4">Lipoprotein</fullName>
    </recommendedName>
</protein>
<comment type="caution">
    <text evidence="2">The sequence shown here is derived from an EMBL/GenBank/DDBJ whole genome shotgun (WGS) entry which is preliminary data.</text>
</comment>
<proteinExistence type="predicted"/>
<evidence type="ECO:0008006" key="4">
    <source>
        <dbReference type="Google" id="ProtNLM"/>
    </source>
</evidence>
<accession>A0A8J3C6B4</accession>
<reference evidence="2" key="1">
    <citation type="journal article" date="2014" name="Int. J. Syst. Evol. Microbiol.">
        <title>Complete genome sequence of Corynebacterium casei LMG S-19264T (=DSM 44701T), isolated from a smear-ripened cheese.</title>
        <authorList>
            <consortium name="US DOE Joint Genome Institute (JGI-PGF)"/>
            <person name="Walter F."/>
            <person name="Albersmeier A."/>
            <person name="Kalinowski J."/>
            <person name="Ruckert C."/>
        </authorList>
    </citation>
    <scope>NUCLEOTIDE SEQUENCE</scope>
    <source>
        <strain evidence="2">CGMCC 4.5737</strain>
    </source>
</reference>
<evidence type="ECO:0000256" key="1">
    <source>
        <dbReference type="SAM" id="MobiDB-lite"/>
    </source>
</evidence>
<dbReference type="RefSeq" id="WP_189053876.1">
    <property type="nucleotide sequence ID" value="NZ_BMMK01000002.1"/>
</dbReference>
<dbReference type="EMBL" id="BMMK01000002">
    <property type="protein sequence ID" value="GGM39262.1"/>
    <property type="molecule type" value="Genomic_DNA"/>
</dbReference>
<keyword evidence="3" id="KW-1185">Reference proteome</keyword>
<gene>
    <name evidence="2" type="ORF">GCM10012275_07700</name>
</gene>
<feature type="region of interest" description="Disordered" evidence="1">
    <location>
        <begin position="29"/>
        <end position="66"/>
    </location>
</feature>
<dbReference type="Proteomes" id="UP000637578">
    <property type="component" value="Unassembled WGS sequence"/>
</dbReference>
<dbReference type="AlphaFoldDB" id="A0A8J3C6B4"/>
<evidence type="ECO:0000313" key="3">
    <source>
        <dbReference type="Proteomes" id="UP000637578"/>
    </source>
</evidence>
<feature type="compositionally biased region" description="Basic and acidic residues" evidence="1">
    <location>
        <begin position="46"/>
        <end position="65"/>
    </location>
</feature>
<reference evidence="2" key="2">
    <citation type="submission" date="2020-09" db="EMBL/GenBank/DDBJ databases">
        <authorList>
            <person name="Sun Q."/>
            <person name="Zhou Y."/>
        </authorList>
    </citation>
    <scope>NUCLEOTIDE SEQUENCE</scope>
    <source>
        <strain evidence="2">CGMCC 4.5737</strain>
    </source>
</reference>
<evidence type="ECO:0000313" key="2">
    <source>
        <dbReference type="EMBL" id="GGM39262.1"/>
    </source>
</evidence>
<name>A0A8J3C6B4_9PSEU</name>
<sequence>MFDRVGGRLTRAAVLGAVALGLVACGELPQAPTPPTAAVTTVDYQKQAEERKRAEKEAQEREERRRAVKQLQDSYNEIKAWQQTQDKAPGDPLSLRKMRQERDEFYDLLSQFINQYGPDTPELAEGTGTVQRWNREIDQISTRYRLDQTHGG</sequence>